<evidence type="ECO:0000313" key="3">
    <source>
        <dbReference type="Proteomes" id="UP000268093"/>
    </source>
</evidence>
<reference evidence="2 3" key="1">
    <citation type="journal article" date="2018" name="New Phytol.">
        <title>Phylogenomics of Endogonaceae and evolution of mycorrhizas within Mucoromycota.</title>
        <authorList>
            <person name="Chang Y."/>
            <person name="Desiro A."/>
            <person name="Na H."/>
            <person name="Sandor L."/>
            <person name="Lipzen A."/>
            <person name="Clum A."/>
            <person name="Barry K."/>
            <person name="Grigoriev I.V."/>
            <person name="Martin F.M."/>
            <person name="Stajich J.E."/>
            <person name="Smith M.E."/>
            <person name="Bonito G."/>
            <person name="Spatafora J.W."/>
        </authorList>
    </citation>
    <scope>NUCLEOTIDE SEQUENCE [LARGE SCALE GENOMIC DNA]</scope>
    <source>
        <strain evidence="2 3">GMNB39</strain>
    </source>
</reference>
<dbReference type="OrthoDB" id="10562879at2759"/>
<comment type="caution">
    <text evidence="2">The sequence shown here is derived from an EMBL/GenBank/DDBJ whole genome shotgun (WGS) entry which is preliminary data.</text>
</comment>
<evidence type="ECO:0000256" key="1">
    <source>
        <dbReference type="SAM" id="MobiDB-lite"/>
    </source>
</evidence>
<dbReference type="Proteomes" id="UP000268093">
    <property type="component" value="Unassembled WGS sequence"/>
</dbReference>
<sequence length="252" mass="26604">LNFGSACPPTNLTLPLLTTLNPTVPTLLSPSHAHVPKIALISLSGCTYREKLAVARAAPVGALVGIIFHSPSDPSFFPSPLPSSSPLLLGQSPNSSPLDQLGTVPPDPDDDIRGALSACDHIQPVLKVNSTVGAALLAGLGRHAEPRYAYAVVGAAGAKPTMNRTTSDDMGGWPPALPSRNGNPWFVGLAGLGIISRITPSHTTSLLHAYKAAVYLRRRYLNYLAQRPLHQIVITYKDPSGTSVRMSLPYPV</sequence>
<proteinExistence type="predicted"/>
<dbReference type="EMBL" id="RBNI01003638">
    <property type="protein sequence ID" value="RUP48162.1"/>
    <property type="molecule type" value="Genomic_DNA"/>
</dbReference>
<feature type="region of interest" description="Disordered" evidence="1">
    <location>
        <begin position="87"/>
        <end position="107"/>
    </location>
</feature>
<keyword evidence="3" id="KW-1185">Reference proteome</keyword>
<organism evidence="2 3">
    <name type="scientific">Jimgerdemannia flammicorona</name>
    <dbReference type="NCBI Taxonomy" id="994334"/>
    <lineage>
        <taxon>Eukaryota</taxon>
        <taxon>Fungi</taxon>
        <taxon>Fungi incertae sedis</taxon>
        <taxon>Mucoromycota</taxon>
        <taxon>Mucoromycotina</taxon>
        <taxon>Endogonomycetes</taxon>
        <taxon>Endogonales</taxon>
        <taxon>Endogonaceae</taxon>
        <taxon>Jimgerdemannia</taxon>
    </lineage>
</organism>
<dbReference type="AlphaFoldDB" id="A0A433DBF5"/>
<gene>
    <name evidence="2" type="ORF">BC936DRAFT_144891</name>
</gene>
<evidence type="ECO:0000313" key="2">
    <source>
        <dbReference type="EMBL" id="RUP48162.1"/>
    </source>
</evidence>
<protein>
    <submittedName>
        <fullName evidence="2">Uncharacterized protein</fullName>
    </submittedName>
</protein>
<name>A0A433DBF5_9FUNG</name>
<accession>A0A433DBF5</accession>
<feature type="compositionally biased region" description="Low complexity" evidence="1">
    <location>
        <begin position="87"/>
        <end position="98"/>
    </location>
</feature>
<feature type="non-terminal residue" evidence="2">
    <location>
        <position position="1"/>
    </location>
</feature>